<feature type="region of interest" description="Disordered" evidence="1">
    <location>
        <begin position="77"/>
        <end position="172"/>
    </location>
</feature>
<feature type="compositionally biased region" description="Polar residues" evidence="1">
    <location>
        <begin position="116"/>
        <end position="133"/>
    </location>
</feature>
<proteinExistence type="predicted"/>
<name>A0AAV8RLF3_ENSVE</name>
<evidence type="ECO:0000313" key="2">
    <source>
        <dbReference type="EMBL" id="KAJ8500141.1"/>
    </source>
</evidence>
<keyword evidence="3" id="KW-1185">Reference proteome</keyword>
<sequence length="316" mass="35244">MSLLRSRVKGSSPPAAASICQEAVDDEEDIPPPAVRLTDEELQVARILCRLPETILNFDLRLRRITSPSLPDYLRWGTRRRRSISDDPPPPLPPSPAPPPPPPGEEKEEGDGCEVPTSSSAFGVEATRSSPATPLSFPGSGGEDDDGRPSSAAPSPPPKQQFKNPKRHKEWVEEQRQKIATLTDDKAYLTRVIDEYRSRIETLRANNSVLREAKAVAVDYSRTPNHHLVIPDLNALPEEEGPVVAAATSGWQDQKQQQRSVVYKVASMEARKRRRDIQREKRNCSPWTHASKALRPRRALLSLQDNGRVLQHHALE</sequence>
<reference evidence="2 3" key="1">
    <citation type="submission" date="2022-12" db="EMBL/GenBank/DDBJ databases">
        <title>Chromosome-scale assembly of the Ensete ventricosum genome.</title>
        <authorList>
            <person name="Dussert Y."/>
            <person name="Stocks J."/>
            <person name="Wendawek A."/>
            <person name="Woldeyes F."/>
            <person name="Nichols R.A."/>
            <person name="Borrell J.S."/>
        </authorList>
    </citation>
    <scope>NUCLEOTIDE SEQUENCE [LARGE SCALE GENOMIC DNA]</scope>
    <source>
        <strain evidence="3">cv. Maze</strain>
        <tissue evidence="2">Seeds</tissue>
    </source>
</reference>
<dbReference type="Proteomes" id="UP001222027">
    <property type="component" value="Unassembled WGS sequence"/>
</dbReference>
<dbReference type="PANTHER" id="PTHR37614:SF2">
    <property type="entry name" value="OS02G0121400 PROTEIN"/>
    <property type="match status" value="1"/>
</dbReference>
<gene>
    <name evidence="2" type="ORF">OPV22_010693</name>
</gene>
<dbReference type="AlphaFoldDB" id="A0AAV8RLF3"/>
<dbReference type="EMBL" id="JAQQAF010000003">
    <property type="protein sequence ID" value="KAJ8500141.1"/>
    <property type="molecule type" value="Genomic_DNA"/>
</dbReference>
<evidence type="ECO:0000256" key="1">
    <source>
        <dbReference type="SAM" id="MobiDB-lite"/>
    </source>
</evidence>
<feature type="compositionally biased region" description="Pro residues" evidence="1">
    <location>
        <begin position="87"/>
        <end position="103"/>
    </location>
</feature>
<dbReference type="PANTHER" id="PTHR37614">
    <property type="entry name" value="OS02G0121400 PROTEIN"/>
    <property type="match status" value="1"/>
</dbReference>
<comment type="caution">
    <text evidence="2">The sequence shown here is derived from an EMBL/GenBank/DDBJ whole genome shotgun (WGS) entry which is preliminary data.</text>
</comment>
<evidence type="ECO:0000313" key="3">
    <source>
        <dbReference type="Proteomes" id="UP001222027"/>
    </source>
</evidence>
<evidence type="ECO:0008006" key="4">
    <source>
        <dbReference type="Google" id="ProtNLM"/>
    </source>
</evidence>
<organism evidence="2 3">
    <name type="scientific">Ensete ventricosum</name>
    <name type="common">Abyssinian banana</name>
    <name type="synonym">Musa ensete</name>
    <dbReference type="NCBI Taxonomy" id="4639"/>
    <lineage>
        <taxon>Eukaryota</taxon>
        <taxon>Viridiplantae</taxon>
        <taxon>Streptophyta</taxon>
        <taxon>Embryophyta</taxon>
        <taxon>Tracheophyta</taxon>
        <taxon>Spermatophyta</taxon>
        <taxon>Magnoliopsida</taxon>
        <taxon>Liliopsida</taxon>
        <taxon>Zingiberales</taxon>
        <taxon>Musaceae</taxon>
        <taxon>Ensete</taxon>
    </lineage>
</organism>
<accession>A0AAV8RLF3</accession>
<protein>
    <recommendedName>
        <fullName evidence="4">BZIP domain-containing protein</fullName>
    </recommendedName>
</protein>